<comment type="subcellular location">
    <subcellularLocation>
        <location evidence="1">Secreted</location>
    </subcellularLocation>
</comment>
<dbReference type="InterPro" id="IPR001534">
    <property type="entry name" value="Transthyretin-like"/>
</dbReference>
<keyword evidence="5" id="KW-1133">Transmembrane helix</keyword>
<dbReference type="Gene3D" id="2.60.40.3330">
    <property type="match status" value="1"/>
</dbReference>
<dbReference type="Pfam" id="PF01060">
    <property type="entry name" value="TTR-52"/>
    <property type="match status" value="1"/>
</dbReference>
<proteinExistence type="inferred from homology"/>
<evidence type="ECO:0008006" key="8">
    <source>
        <dbReference type="Google" id="ProtNLM"/>
    </source>
</evidence>
<evidence type="ECO:0000256" key="1">
    <source>
        <dbReference type="ARBA" id="ARBA00004613"/>
    </source>
</evidence>
<comment type="similarity">
    <text evidence="2">Belongs to the nematode transthyretin-like family.</text>
</comment>
<feature type="transmembrane region" description="Helical" evidence="5">
    <location>
        <begin position="58"/>
        <end position="79"/>
    </location>
</feature>
<evidence type="ECO:0000256" key="5">
    <source>
        <dbReference type="SAM" id="Phobius"/>
    </source>
</evidence>
<dbReference type="EMBL" id="JAVFWL010000004">
    <property type="protein sequence ID" value="KAK6752801.1"/>
    <property type="molecule type" value="Genomic_DNA"/>
</dbReference>
<evidence type="ECO:0000256" key="3">
    <source>
        <dbReference type="ARBA" id="ARBA00022525"/>
    </source>
</evidence>
<keyword evidence="5" id="KW-0812">Transmembrane</keyword>
<evidence type="ECO:0000313" key="7">
    <source>
        <dbReference type="Proteomes" id="UP001303046"/>
    </source>
</evidence>
<sequence>MFVDVVDVEDQFFISSDSGVQPVESAAFGEQLSADVQVSLAVAVAQRMWEPLTEIKMYLLPVIIVGTTLLPNSFCLFGFGRKQSVAVRGLLQCNGVPASNVKVKLYDKEILFDKKLDQGKTDSSGYFYLSGSKTEITNIDPKVNIYHKCGYKGPCYKKFSITIPDSFITRGSTPKSTFDIGRINLAGKFKGQSIDCIN</sequence>
<accession>A0ABR1DTJ0</accession>
<keyword evidence="4" id="KW-0732">Signal</keyword>
<dbReference type="PANTHER" id="PTHR21700">
    <property type="entry name" value="TRANSTHYRETIN-LIKE FAMILY PROTEIN-RELATED"/>
    <property type="match status" value="1"/>
</dbReference>
<keyword evidence="7" id="KW-1185">Reference proteome</keyword>
<name>A0ABR1DTJ0_NECAM</name>
<protein>
    <recommendedName>
        <fullName evidence="8">Transthyretin-like family protein</fullName>
    </recommendedName>
</protein>
<keyword evidence="5" id="KW-0472">Membrane</keyword>
<dbReference type="InterPro" id="IPR038479">
    <property type="entry name" value="Transthyretin-like_sf"/>
</dbReference>
<dbReference type="Proteomes" id="UP001303046">
    <property type="component" value="Unassembled WGS sequence"/>
</dbReference>
<dbReference type="PANTHER" id="PTHR21700:SF24">
    <property type="entry name" value="TRANSTHYRETIN-LIKE FAMILY PROTEIN"/>
    <property type="match status" value="1"/>
</dbReference>
<evidence type="ECO:0000256" key="2">
    <source>
        <dbReference type="ARBA" id="ARBA00010112"/>
    </source>
</evidence>
<evidence type="ECO:0000256" key="4">
    <source>
        <dbReference type="ARBA" id="ARBA00022729"/>
    </source>
</evidence>
<gene>
    <name evidence="6" type="primary">Necator_chrIV.g17212</name>
    <name evidence="6" type="ORF">RB195_003914</name>
</gene>
<organism evidence="6 7">
    <name type="scientific">Necator americanus</name>
    <name type="common">Human hookworm</name>
    <dbReference type="NCBI Taxonomy" id="51031"/>
    <lineage>
        <taxon>Eukaryota</taxon>
        <taxon>Metazoa</taxon>
        <taxon>Ecdysozoa</taxon>
        <taxon>Nematoda</taxon>
        <taxon>Chromadorea</taxon>
        <taxon>Rhabditida</taxon>
        <taxon>Rhabditina</taxon>
        <taxon>Rhabditomorpha</taxon>
        <taxon>Strongyloidea</taxon>
        <taxon>Ancylostomatidae</taxon>
        <taxon>Bunostominae</taxon>
        <taxon>Necator</taxon>
    </lineage>
</organism>
<comment type="caution">
    <text evidence="6">The sequence shown here is derived from an EMBL/GenBank/DDBJ whole genome shotgun (WGS) entry which is preliminary data.</text>
</comment>
<evidence type="ECO:0000313" key="6">
    <source>
        <dbReference type="EMBL" id="KAK6752801.1"/>
    </source>
</evidence>
<keyword evidence="3" id="KW-0964">Secreted</keyword>
<reference evidence="6 7" key="1">
    <citation type="submission" date="2023-08" db="EMBL/GenBank/DDBJ databases">
        <title>A Necator americanus chromosomal reference genome.</title>
        <authorList>
            <person name="Ilik V."/>
            <person name="Petrzelkova K.J."/>
            <person name="Pardy F."/>
            <person name="Fuh T."/>
            <person name="Niatou-Singa F.S."/>
            <person name="Gouil Q."/>
            <person name="Baker L."/>
            <person name="Ritchie M.E."/>
            <person name="Jex A.R."/>
            <person name="Gazzola D."/>
            <person name="Li H."/>
            <person name="Toshio Fujiwara R."/>
            <person name="Zhan B."/>
            <person name="Aroian R.V."/>
            <person name="Pafco B."/>
            <person name="Schwarz E.M."/>
        </authorList>
    </citation>
    <scope>NUCLEOTIDE SEQUENCE [LARGE SCALE GENOMIC DNA]</scope>
    <source>
        <strain evidence="6 7">Aroian</strain>
        <tissue evidence="6">Whole animal</tissue>
    </source>
</reference>